<gene>
    <name evidence="1" type="primary">184</name>
    <name evidence="1" type="ORF">SEA_YVONNETASTIC_184</name>
</gene>
<dbReference type="KEGG" id="vg:29125146"/>
<dbReference type="Proteomes" id="UP000201371">
    <property type="component" value="Segment"/>
</dbReference>
<dbReference type="GeneID" id="29125146"/>
<evidence type="ECO:0000313" key="2">
    <source>
        <dbReference type="Proteomes" id="UP000201371"/>
    </source>
</evidence>
<sequence>MSYTIWATSQDHGDVVLCADIGDSGRAENAAVYIEEFIRDIVGDYPGLRVWTEEE</sequence>
<keyword evidence="2" id="KW-1185">Reference proteome</keyword>
<reference evidence="2" key="1">
    <citation type="submission" date="2016-03" db="EMBL/GenBank/DDBJ databases">
        <authorList>
            <person name="Ploux O."/>
        </authorList>
    </citation>
    <scope>NUCLEOTIDE SEQUENCE [LARGE SCALE GENOMIC DNA]</scope>
</reference>
<dbReference type="RefSeq" id="YP_009301238.1">
    <property type="nucleotide sequence ID" value="NC_031230.1"/>
</dbReference>
<dbReference type="EMBL" id="KU963248">
    <property type="protein sequence ID" value="AMS02728.1"/>
    <property type="molecule type" value="Genomic_DNA"/>
</dbReference>
<protein>
    <submittedName>
        <fullName evidence="1">Uncharacterized protein</fullName>
    </submittedName>
</protein>
<evidence type="ECO:0000313" key="1">
    <source>
        <dbReference type="EMBL" id="AMS02728.1"/>
    </source>
</evidence>
<accession>A0A142K9E5</accession>
<proteinExistence type="predicted"/>
<name>A0A142K9E5_9CAUD</name>
<organism evidence="1 2">
    <name type="scientific">Gordonia phage Yvonnetastic</name>
    <dbReference type="NCBI Taxonomy" id="1821566"/>
    <lineage>
        <taxon>Viruses</taxon>
        <taxon>Duplodnaviria</taxon>
        <taxon>Heunggongvirae</taxon>
        <taxon>Uroviricota</taxon>
        <taxon>Caudoviricetes</taxon>
        <taxon>Yvonnevirus</taxon>
        <taxon>Yvonnevirus yvonnetastic</taxon>
        <taxon>Gordonia virus Yvonnetastic</taxon>
    </lineage>
</organism>